<sequence>MYERLLDKNNQPTINQIYDTIGENGVTLLQELEQFLSNNYDIISELKFPFGNNYGWGTKYSHKSKHLCYVFYEKEAFTVTIQIGKNELPKLCEKLPDMLTKTNELWENRYPCGSGGWIHYRVLNKTELNDIKELIKIKKRPIK</sequence>
<dbReference type="EMBL" id="BTPU01000026">
    <property type="protein sequence ID" value="GMQ62468.1"/>
    <property type="molecule type" value="Genomic_DNA"/>
</dbReference>
<name>A0ACB5UIV9_9FIRM</name>
<keyword evidence="2" id="KW-1185">Reference proteome</keyword>
<evidence type="ECO:0000313" key="2">
    <source>
        <dbReference type="Proteomes" id="UP001374599"/>
    </source>
</evidence>
<organism evidence="1 2">
    <name type="scientific">Vallitalea maricola</name>
    <dbReference type="NCBI Taxonomy" id="3074433"/>
    <lineage>
        <taxon>Bacteria</taxon>
        <taxon>Bacillati</taxon>
        <taxon>Bacillota</taxon>
        <taxon>Clostridia</taxon>
        <taxon>Lachnospirales</taxon>
        <taxon>Vallitaleaceae</taxon>
        <taxon>Vallitalea</taxon>
    </lineage>
</organism>
<gene>
    <name evidence="1" type="ORF">AN2V17_17000</name>
</gene>
<protein>
    <submittedName>
        <fullName evidence="1">DUF3788 domain-containing protein</fullName>
    </submittedName>
</protein>
<comment type="caution">
    <text evidence="1">The sequence shown here is derived from an EMBL/GenBank/DDBJ whole genome shotgun (WGS) entry which is preliminary data.</text>
</comment>
<dbReference type="Proteomes" id="UP001374599">
    <property type="component" value="Unassembled WGS sequence"/>
</dbReference>
<proteinExistence type="predicted"/>
<evidence type="ECO:0000313" key="1">
    <source>
        <dbReference type="EMBL" id="GMQ62468.1"/>
    </source>
</evidence>
<accession>A0ACB5UIV9</accession>
<reference evidence="1" key="1">
    <citation type="submission" date="2023-09" db="EMBL/GenBank/DDBJ databases">
        <title>Vallitalea sediminicola and Vallitalea maricola sp. nov., anaerobic bacteria isolated from marine sediment.</title>
        <authorList>
            <person name="Hirano S."/>
            <person name="Maeda A."/>
            <person name="Terahara T."/>
            <person name="Mori K."/>
            <person name="Hamada M."/>
            <person name="Matsumoto R."/>
            <person name="Kobayashi T."/>
        </authorList>
    </citation>
    <scope>NUCLEOTIDE SEQUENCE</scope>
    <source>
        <strain evidence="1">AN17-2</strain>
    </source>
</reference>